<keyword evidence="2" id="KW-0732">Signal</keyword>
<evidence type="ECO:0008006" key="5">
    <source>
        <dbReference type="Google" id="ProtNLM"/>
    </source>
</evidence>
<evidence type="ECO:0000313" key="3">
    <source>
        <dbReference type="EMBL" id="MFC4243328.1"/>
    </source>
</evidence>
<organism evidence="3 4">
    <name type="scientific">Gryllotalpicola reticulitermitis</name>
    <dbReference type="NCBI Taxonomy" id="1184153"/>
    <lineage>
        <taxon>Bacteria</taxon>
        <taxon>Bacillati</taxon>
        <taxon>Actinomycetota</taxon>
        <taxon>Actinomycetes</taxon>
        <taxon>Micrococcales</taxon>
        <taxon>Microbacteriaceae</taxon>
        <taxon>Gryllotalpicola</taxon>
    </lineage>
</organism>
<keyword evidence="1" id="KW-0472">Membrane</keyword>
<dbReference type="EMBL" id="JBHSCN010000005">
    <property type="protein sequence ID" value="MFC4243328.1"/>
    <property type="molecule type" value="Genomic_DNA"/>
</dbReference>
<sequence length="214" mass="22081">MAAAAARIAVGAAIAAVLTVAPAAMARADPQLEISVDGGPYSSAHVNVPLFGQVAVAPGDHDSKRLMVRNAGSATALLTARVADLRTSGDDASSFFRDFEINGTSVAELRAEPNEALTRTELAPGASTAVAVSYRFPVAADSGHAAAGALRLSFDVRVDLTEIAGTSAPPRRSRWARLGEIGVWVAATAAVLSCLAAVQLVRARLGRARRKARQ</sequence>
<protein>
    <recommendedName>
        <fullName evidence="5">DUF916 domain-containing protein</fullName>
    </recommendedName>
</protein>
<proteinExistence type="predicted"/>
<evidence type="ECO:0000256" key="1">
    <source>
        <dbReference type="SAM" id="Phobius"/>
    </source>
</evidence>
<reference evidence="4" key="1">
    <citation type="journal article" date="2019" name="Int. J. Syst. Evol. Microbiol.">
        <title>The Global Catalogue of Microorganisms (GCM) 10K type strain sequencing project: providing services to taxonomists for standard genome sequencing and annotation.</title>
        <authorList>
            <consortium name="The Broad Institute Genomics Platform"/>
            <consortium name="The Broad Institute Genome Sequencing Center for Infectious Disease"/>
            <person name="Wu L."/>
            <person name="Ma J."/>
        </authorList>
    </citation>
    <scope>NUCLEOTIDE SEQUENCE [LARGE SCALE GENOMIC DNA]</scope>
    <source>
        <strain evidence="4">CGMCC 1.10363</strain>
    </source>
</reference>
<name>A0ABV8Q6V6_9MICO</name>
<comment type="caution">
    <text evidence="3">The sequence shown here is derived from an EMBL/GenBank/DDBJ whole genome shotgun (WGS) entry which is preliminary data.</text>
</comment>
<dbReference type="RefSeq" id="WP_390228349.1">
    <property type="nucleotide sequence ID" value="NZ_JBHSCN010000005.1"/>
</dbReference>
<dbReference type="Proteomes" id="UP001595900">
    <property type="component" value="Unassembled WGS sequence"/>
</dbReference>
<keyword evidence="4" id="KW-1185">Reference proteome</keyword>
<evidence type="ECO:0000256" key="2">
    <source>
        <dbReference type="SAM" id="SignalP"/>
    </source>
</evidence>
<feature type="transmembrane region" description="Helical" evidence="1">
    <location>
        <begin position="181"/>
        <end position="201"/>
    </location>
</feature>
<accession>A0ABV8Q6V6</accession>
<keyword evidence="1" id="KW-0812">Transmembrane</keyword>
<feature type="chain" id="PRO_5046752495" description="DUF916 domain-containing protein" evidence="2">
    <location>
        <begin position="27"/>
        <end position="214"/>
    </location>
</feature>
<evidence type="ECO:0000313" key="4">
    <source>
        <dbReference type="Proteomes" id="UP001595900"/>
    </source>
</evidence>
<feature type="signal peptide" evidence="2">
    <location>
        <begin position="1"/>
        <end position="26"/>
    </location>
</feature>
<keyword evidence="1" id="KW-1133">Transmembrane helix</keyword>
<gene>
    <name evidence="3" type="ORF">ACFOYW_08075</name>
</gene>